<keyword evidence="4" id="KW-1185">Reference proteome</keyword>
<dbReference type="PROSITE" id="PS50011">
    <property type="entry name" value="PROTEIN_KINASE_DOM"/>
    <property type="match status" value="1"/>
</dbReference>
<sequence>MKLHVSKQKISYLQSFKQNYSQIKYLQQGSFVTCFTAIDSDNQQVVLLVSDNIQELQIRFDIFQKLQGINGIQYISILQKLDIMDSTLCWLEIEYPRVFSNNSHILIGKYYATQSSDYMRSLSLPQKLDFFRDLMILVKRIHNNGVYHMDLKPSNIMVENGMPIIIDFGQSVTITEVDSVLNTSAYAPKHDVYSCHVIPEKFDVYCLGSMLNEICTGQPLLYPMTPSFKQKIQKYIGSLASDLIEKMTQRVQKSRLALEHCISHPLFTHQNNPDNQQLINQFSDQILNYSFEEEEEEREPEQMNSSQSFYSNCGTLCKTSTNVSLKDLFGNVVLSRICSCIILEESQ</sequence>
<organism evidence="2">
    <name type="scientific">Hexamita inflata</name>
    <dbReference type="NCBI Taxonomy" id="28002"/>
    <lineage>
        <taxon>Eukaryota</taxon>
        <taxon>Metamonada</taxon>
        <taxon>Diplomonadida</taxon>
        <taxon>Hexamitidae</taxon>
        <taxon>Hexamitinae</taxon>
        <taxon>Hexamita</taxon>
    </lineage>
</organism>
<dbReference type="GO" id="GO:0005634">
    <property type="term" value="C:nucleus"/>
    <property type="evidence" value="ECO:0007669"/>
    <property type="project" value="TreeGrafter"/>
</dbReference>
<proteinExistence type="predicted"/>
<reference evidence="2" key="1">
    <citation type="submission" date="2023-06" db="EMBL/GenBank/DDBJ databases">
        <authorList>
            <person name="Kurt Z."/>
        </authorList>
    </citation>
    <scope>NUCLEOTIDE SEQUENCE</scope>
</reference>
<dbReference type="EMBL" id="CATOUU010000834">
    <property type="protein sequence ID" value="CAI9952915.1"/>
    <property type="molecule type" value="Genomic_DNA"/>
</dbReference>
<evidence type="ECO:0000313" key="3">
    <source>
        <dbReference type="EMBL" id="CAL5985357.1"/>
    </source>
</evidence>
<dbReference type="InterPro" id="IPR000719">
    <property type="entry name" value="Prot_kinase_dom"/>
</dbReference>
<comment type="caution">
    <text evidence="2">The sequence shown here is derived from an EMBL/GenBank/DDBJ whole genome shotgun (WGS) entry which is preliminary data.</text>
</comment>
<keyword evidence="3" id="KW-0808">Transferase</keyword>
<feature type="domain" description="Protein kinase" evidence="1">
    <location>
        <begin position="20"/>
        <end position="267"/>
    </location>
</feature>
<accession>A0AA86UCT4</accession>
<protein>
    <submittedName>
        <fullName evidence="2">CAMK CAMKL</fullName>
    </submittedName>
    <submittedName>
        <fullName evidence="3">Kinase</fullName>
    </submittedName>
</protein>
<dbReference type="PROSITE" id="PS00108">
    <property type="entry name" value="PROTEIN_KINASE_ST"/>
    <property type="match status" value="1"/>
</dbReference>
<evidence type="ECO:0000259" key="1">
    <source>
        <dbReference type="PROSITE" id="PS50011"/>
    </source>
</evidence>
<dbReference type="Proteomes" id="UP001642409">
    <property type="component" value="Unassembled WGS sequence"/>
</dbReference>
<dbReference type="InterPro" id="IPR011009">
    <property type="entry name" value="Kinase-like_dom_sf"/>
</dbReference>
<name>A0AA86UCT4_9EUKA</name>
<dbReference type="AlphaFoldDB" id="A0AA86UCT4"/>
<dbReference type="SMART" id="SM00220">
    <property type="entry name" value="S_TKc"/>
    <property type="match status" value="1"/>
</dbReference>
<dbReference type="InterPro" id="IPR008271">
    <property type="entry name" value="Ser/Thr_kinase_AS"/>
</dbReference>
<evidence type="ECO:0000313" key="4">
    <source>
        <dbReference type="Proteomes" id="UP001642409"/>
    </source>
</evidence>
<dbReference type="GO" id="GO:0004674">
    <property type="term" value="F:protein serine/threonine kinase activity"/>
    <property type="evidence" value="ECO:0007669"/>
    <property type="project" value="TreeGrafter"/>
</dbReference>
<dbReference type="Pfam" id="PF00069">
    <property type="entry name" value="Pkinase"/>
    <property type="match status" value="1"/>
</dbReference>
<reference evidence="3 4" key="2">
    <citation type="submission" date="2024-07" db="EMBL/GenBank/DDBJ databases">
        <authorList>
            <person name="Akdeniz Z."/>
        </authorList>
    </citation>
    <scope>NUCLEOTIDE SEQUENCE [LARGE SCALE GENOMIC DNA]</scope>
</reference>
<evidence type="ECO:0000313" key="2">
    <source>
        <dbReference type="EMBL" id="CAI9952915.1"/>
    </source>
</evidence>
<dbReference type="PANTHER" id="PTHR44167">
    <property type="entry name" value="OVARIAN-SPECIFIC SERINE/THREONINE-PROTEIN KINASE LOK-RELATED"/>
    <property type="match status" value="1"/>
</dbReference>
<dbReference type="SUPFAM" id="SSF56112">
    <property type="entry name" value="Protein kinase-like (PK-like)"/>
    <property type="match status" value="1"/>
</dbReference>
<dbReference type="PANTHER" id="PTHR44167:SF24">
    <property type="entry name" value="SERINE_THREONINE-PROTEIN KINASE CHK2"/>
    <property type="match status" value="1"/>
</dbReference>
<dbReference type="GO" id="GO:0005524">
    <property type="term" value="F:ATP binding"/>
    <property type="evidence" value="ECO:0007669"/>
    <property type="project" value="InterPro"/>
</dbReference>
<dbReference type="GO" id="GO:0044773">
    <property type="term" value="P:mitotic DNA damage checkpoint signaling"/>
    <property type="evidence" value="ECO:0007669"/>
    <property type="project" value="TreeGrafter"/>
</dbReference>
<dbReference type="Gene3D" id="1.10.510.10">
    <property type="entry name" value="Transferase(Phosphotransferase) domain 1"/>
    <property type="match status" value="1"/>
</dbReference>
<dbReference type="EMBL" id="CAXDID020000018">
    <property type="protein sequence ID" value="CAL5985357.1"/>
    <property type="molecule type" value="Genomic_DNA"/>
</dbReference>
<gene>
    <name evidence="2" type="ORF">HINF_LOCUS40560</name>
    <name evidence="3" type="ORF">HINF_LOCUS8818</name>
</gene>
<keyword evidence="3" id="KW-0418">Kinase</keyword>